<protein>
    <submittedName>
        <fullName evidence="1">Uncharacterized protein</fullName>
    </submittedName>
</protein>
<dbReference type="RefSeq" id="XP_049151219.1">
    <property type="nucleotide sequence ID" value="XM_049294073.1"/>
</dbReference>
<organism evidence="1 2">
    <name type="scientific">Colletotrichum lupini</name>
    <dbReference type="NCBI Taxonomy" id="145971"/>
    <lineage>
        <taxon>Eukaryota</taxon>
        <taxon>Fungi</taxon>
        <taxon>Dikarya</taxon>
        <taxon>Ascomycota</taxon>
        <taxon>Pezizomycotina</taxon>
        <taxon>Sordariomycetes</taxon>
        <taxon>Hypocreomycetidae</taxon>
        <taxon>Glomerellales</taxon>
        <taxon>Glomerellaceae</taxon>
        <taxon>Colletotrichum</taxon>
        <taxon>Colletotrichum acutatum species complex</taxon>
    </lineage>
</organism>
<accession>A0A9Q8WN06</accession>
<reference evidence="1" key="1">
    <citation type="journal article" date="2021" name="Mol. Plant Microbe Interact.">
        <title>Complete Genome Sequence of the Plant-Pathogenic Fungus Colletotrichum lupini.</title>
        <authorList>
            <person name="Baroncelli R."/>
            <person name="Pensec F."/>
            <person name="Da Lio D."/>
            <person name="Boufleur T."/>
            <person name="Vicente I."/>
            <person name="Sarrocco S."/>
            <person name="Picot A."/>
            <person name="Baraldi E."/>
            <person name="Sukno S."/>
            <person name="Thon M."/>
            <person name="Le Floch G."/>
        </authorList>
    </citation>
    <scope>NUCLEOTIDE SEQUENCE</scope>
    <source>
        <strain evidence="1">IMI 504893</strain>
    </source>
</reference>
<sequence length="106" mass="11547">MHLEHAVFGDGRTGRLFFGVTCEGGCEQQTMGMEWMTEMVQVQLRCLGKCRNSPFQLNLSYSTLHIVASTYAHGPVPRGGKTREVLPLPVAAAVSFRPAPSIGLGR</sequence>
<keyword evidence="2" id="KW-1185">Reference proteome</keyword>
<dbReference type="AlphaFoldDB" id="A0A9Q8WN06"/>
<dbReference type="EMBL" id="CP019480">
    <property type="protein sequence ID" value="UQC89618.1"/>
    <property type="molecule type" value="Genomic_DNA"/>
</dbReference>
<gene>
    <name evidence="1" type="ORF">CLUP02_15149</name>
</gene>
<dbReference type="KEGG" id="clup:CLUP02_15149"/>
<dbReference type="Proteomes" id="UP000830671">
    <property type="component" value="Chromosome 8"/>
</dbReference>
<evidence type="ECO:0000313" key="2">
    <source>
        <dbReference type="Proteomes" id="UP000830671"/>
    </source>
</evidence>
<evidence type="ECO:0000313" key="1">
    <source>
        <dbReference type="EMBL" id="UQC89618.1"/>
    </source>
</evidence>
<dbReference type="GeneID" id="73349083"/>
<name>A0A9Q8WN06_9PEZI</name>
<proteinExistence type="predicted"/>